<dbReference type="GO" id="GO:0005509">
    <property type="term" value="F:calcium ion binding"/>
    <property type="evidence" value="ECO:0007669"/>
    <property type="project" value="InterPro"/>
</dbReference>
<dbReference type="OrthoDB" id="292934at2"/>
<proteinExistence type="predicted"/>
<evidence type="ECO:0008006" key="4">
    <source>
        <dbReference type="Google" id="ProtNLM"/>
    </source>
</evidence>
<sequence length="210" mass="23118" precursor="true">MSRTLLNALIVAAIAAVGFANTASADLIMNRSGGVVRLQSNVAGAKERIRLTEYQGQYDDYMIIEYAVDNGPFQVVNAYGLSSFVYVEFDGDDDRDEFYNLTAKPSIAYSYGGNDILYGGSRWDYLYGGEGKDFLRGNNGNDILDPGDDPLEGEVIGGRGRDQARIAVFYLVDWNLVPVSQQFEDGNDVAPSNTTANAVWMTIAQYMSYF</sequence>
<evidence type="ECO:0000256" key="1">
    <source>
        <dbReference type="SAM" id="SignalP"/>
    </source>
</evidence>
<name>A0A5C6B774_9BACT</name>
<dbReference type="InterPro" id="IPR001343">
    <property type="entry name" value="Hemolysn_Ca-bd"/>
</dbReference>
<organism evidence="2 3">
    <name type="scientific">Stieleria varia</name>
    <dbReference type="NCBI Taxonomy" id="2528005"/>
    <lineage>
        <taxon>Bacteria</taxon>
        <taxon>Pseudomonadati</taxon>
        <taxon>Planctomycetota</taxon>
        <taxon>Planctomycetia</taxon>
        <taxon>Pirellulales</taxon>
        <taxon>Pirellulaceae</taxon>
        <taxon>Stieleria</taxon>
    </lineage>
</organism>
<evidence type="ECO:0000313" key="3">
    <source>
        <dbReference type="Proteomes" id="UP000320176"/>
    </source>
</evidence>
<dbReference type="SUPFAM" id="SSF51120">
    <property type="entry name" value="beta-Roll"/>
    <property type="match status" value="1"/>
</dbReference>
<feature type="signal peptide" evidence="1">
    <location>
        <begin position="1"/>
        <end position="25"/>
    </location>
</feature>
<evidence type="ECO:0000313" key="2">
    <source>
        <dbReference type="EMBL" id="TWU07432.1"/>
    </source>
</evidence>
<dbReference type="Proteomes" id="UP000320176">
    <property type="component" value="Unassembled WGS sequence"/>
</dbReference>
<comment type="caution">
    <text evidence="2">The sequence shown here is derived from an EMBL/GenBank/DDBJ whole genome shotgun (WGS) entry which is preliminary data.</text>
</comment>
<dbReference type="RefSeq" id="WP_146517662.1">
    <property type="nucleotide sequence ID" value="NZ_CP151726.1"/>
</dbReference>
<dbReference type="InterPro" id="IPR011049">
    <property type="entry name" value="Serralysin-like_metalloprot_C"/>
</dbReference>
<keyword evidence="1" id="KW-0732">Signal</keyword>
<dbReference type="Pfam" id="PF00353">
    <property type="entry name" value="HemolysinCabind"/>
    <property type="match status" value="1"/>
</dbReference>
<accession>A0A5C6B774</accession>
<keyword evidence="3" id="KW-1185">Reference proteome</keyword>
<dbReference type="AlphaFoldDB" id="A0A5C6B774"/>
<gene>
    <name evidence="2" type="ORF">Pla52n_00050</name>
</gene>
<protein>
    <recommendedName>
        <fullName evidence="4">Hemolysin, chromosomal</fullName>
    </recommendedName>
</protein>
<reference evidence="2 3" key="1">
    <citation type="submission" date="2019-02" db="EMBL/GenBank/DDBJ databases">
        <title>Deep-cultivation of Planctomycetes and their phenomic and genomic characterization uncovers novel biology.</title>
        <authorList>
            <person name="Wiegand S."/>
            <person name="Jogler M."/>
            <person name="Boedeker C."/>
            <person name="Pinto D."/>
            <person name="Vollmers J."/>
            <person name="Rivas-Marin E."/>
            <person name="Kohn T."/>
            <person name="Peeters S.H."/>
            <person name="Heuer A."/>
            <person name="Rast P."/>
            <person name="Oberbeckmann S."/>
            <person name="Bunk B."/>
            <person name="Jeske O."/>
            <person name="Meyerdierks A."/>
            <person name="Storesund J.E."/>
            <person name="Kallscheuer N."/>
            <person name="Luecker S."/>
            <person name="Lage O.M."/>
            <person name="Pohl T."/>
            <person name="Merkel B.J."/>
            <person name="Hornburger P."/>
            <person name="Mueller R.-W."/>
            <person name="Bruemmer F."/>
            <person name="Labrenz M."/>
            <person name="Spormann A.M."/>
            <person name="Op Den Camp H."/>
            <person name="Overmann J."/>
            <person name="Amann R."/>
            <person name="Jetten M.S.M."/>
            <person name="Mascher T."/>
            <person name="Medema M.H."/>
            <person name="Devos D.P."/>
            <person name="Kaster A.-K."/>
            <person name="Ovreas L."/>
            <person name="Rohde M."/>
            <person name="Galperin M.Y."/>
            <person name="Jogler C."/>
        </authorList>
    </citation>
    <scope>NUCLEOTIDE SEQUENCE [LARGE SCALE GENOMIC DNA]</scope>
    <source>
        <strain evidence="2 3">Pla52n</strain>
    </source>
</reference>
<dbReference type="EMBL" id="SJPN01000001">
    <property type="protein sequence ID" value="TWU07432.1"/>
    <property type="molecule type" value="Genomic_DNA"/>
</dbReference>
<dbReference type="Gene3D" id="2.150.10.10">
    <property type="entry name" value="Serralysin-like metalloprotease, C-terminal"/>
    <property type="match status" value="1"/>
</dbReference>
<feature type="chain" id="PRO_5022730602" description="Hemolysin, chromosomal" evidence="1">
    <location>
        <begin position="26"/>
        <end position="210"/>
    </location>
</feature>